<accession>A0A554X8Q0</accession>
<organism evidence="1 2">
    <name type="scientific">Tepidimonas charontis</name>
    <dbReference type="NCBI Taxonomy" id="2267262"/>
    <lineage>
        <taxon>Bacteria</taxon>
        <taxon>Pseudomonadati</taxon>
        <taxon>Pseudomonadota</taxon>
        <taxon>Betaproteobacteria</taxon>
        <taxon>Burkholderiales</taxon>
        <taxon>Tepidimonas</taxon>
    </lineage>
</organism>
<protein>
    <submittedName>
        <fullName evidence="1">Uncharacterized protein</fullName>
    </submittedName>
</protein>
<evidence type="ECO:0000313" key="2">
    <source>
        <dbReference type="Proteomes" id="UP000318294"/>
    </source>
</evidence>
<dbReference type="EMBL" id="VJON01000040">
    <property type="protein sequence ID" value="TSE32200.1"/>
    <property type="molecule type" value="Genomic_DNA"/>
</dbReference>
<reference evidence="1 2" key="1">
    <citation type="submission" date="2019-07" db="EMBL/GenBank/DDBJ databases">
        <title>Tepidimonas charontis SPSP-6 draft genome.</title>
        <authorList>
            <person name="Da Costa M.S."/>
            <person name="Froufe H.J.C."/>
            <person name="Egas C."/>
            <person name="Albuquerque L."/>
        </authorList>
    </citation>
    <scope>NUCLEOTIDE SEQUENCE [LARGE SCALE GENOMIC DNA]</scope>
    <source>
        <strain evidence="1 2">SPSP-6</strain>
    </source>
</reference>
<sequence length="52" mass="6153">MLYATLDYSKTDFTVVQFNTYASARPSRDKSRCAHLEHRRQVFSTRPKEELT</sequence>
<name>A0A554X8Q0_9BURK</name>
<gene>
    <name evidence="1" type="ORF">Tchar_02146</name>
</gene>
<evidence type="ECO:0000313" key="1">
    <source>
        <dbReference type="EMBL" id="TSE32200.1"/>
    </source>
</evidence>
<dbReference type="AlphaFoldDB" id="A0A554X8Q0"/>
<dbReference type="Proteomes" id="UP000318294">
    <property type="component" value="Unassembled WGS sequence"/>
</dbReference>
<proteinExistence type="predicted"/>
<keyword evidence="2" id="KW-1185">Reference proteome</keyword>
<comment type="caution">
    <text evidence="1">The sequence shown here is derived from an EMBL/GenBank/DDBJ whole genome shotgun (WGS) entry which is preliminary data.</text>
</comment>